<keyword evidence="3" id="KW-1133">Transmembrane helix</keyword>
<dbReference type="PANTHER" id="PTHR21461:SF69">
    <property type="entry name" value="GLYCOSYLTRANSFERASE FAMILY 92 PROTEIN"/>
    <property type="match status" value="1"/>
</dbReference>
<dbReference type="EMBL" id="JACIJS010000005">
    <property type="protein sequence ID" value="MBB5515917.1"/>
    <property type="molecule type" value="Genomic_DNA"/>
</dbReference>
<comment type="caution">
    <text evidence="4">The sequence shown here is derived from an EMBL/GenBank/DDBJ whole genome shotgun (WGS) entry which is preliminary data.</text>
</comment>
<dbReference type="InterPro" id="IPR029044">
    <property type="entry name" value="Nucleotide-diphossugar_trans"/>
</dbReference>
<dbReference type="PANTHER" id="PTHR21461">
    <property type="entry name" value="GLYCOSYLTRANSFERASE FAMILY 92 PROTEIN"/>
    <property type="match status" value="1"/>
</dbReference>
<keyword evidence="5" id="KW-1185">Reference proteome</keyword>
<gene>
    <name evidence="4" type="ORF">FHS89_001937</name>
</gene>
<evidence type="ECO:0000313" key="4">
    <source>
        <dbReference type="EMBL" id="MBB5515917.1"/>
    </source>
</evidence>
<proteinExistence type="predicted"/>
<comment type="subcellular location">
    <subcellularLocation>
        <location evidence="1">Membrane</location>
        <topology evidence="1">Single-pass membrane protein</topology>
    </subcellularLocation>
</comment>
<organism evidence="4 5">
    <name type="scientific">Rubricella aquisinus</name>
    <dbReference type="NCBI Taxonomy" id="2028108"/>
    <lineage>
        <taxon>Bacteria</taxon>
        <taxon>Pseudomonadati</taxon>
        <taxon>Pseudomonadota</taxon>
        <taxon>Alphaproteobacteria</taxon>
        <taxon>Rhodobacterales</taxon>
        <taxon>Paracoccaceae</taxon>
        <taxon>Rubricella</taxon>
    </lineage>
</organism>
<reference evidence="4 5" key="1">
    <citation type="submission" date="2020-08" db="EMBL/GenBank/DDBJ databases">
        <title>Genomic Encyclopedia of Type Strains, Phase IV (KMG-IV): sequencing the most valuable type-strain genomes for metagenomic binning, comparative biology and taxonomic classification.</title>
        <authorList>
            <person name="Goeker M."/>
        </authorList>
    </citation>
    <scope>NUCLEOTIDE SEQUENCE [LARGE SCALE GENOMIC DNA]</scope>
    <source>
        <strain evidence="4 5">DSM 103377</strain>
    </source>
</reference>
<keyword evidence="2" id="KW-0812">Transmembrane</keyword>
<protein>
    <recommendedName>
        <fullName evidence="6">Glycosyl transferase family 2</fullName>
    </recommendedName>
</protein>
<evidence type="ECO:0000313" key="5">
    <source>
        <dbReference type="Proteomes" id="UP000553766"/>
    </source>
</evidence>
<dbReference type="SUPFAM" id="SSF53448">
    <property type="entry name" value="Nucleotide-diphospho-sugar transferases"/>
    <property type="match status" value="1"/>
</dbReference>
<keyword evidence="3" id="KW-0472">Membrane</keyword>
<dbReference type="Proteomes" id="UP000553766">
    <property type="component" value="Unassembled WGS sequence"/>
</dbReference>
<dbReference type="AlphaFoldDB" id="A0A840X5D9"/>
<evidence type="ECO:0000256" key="3">
    <source>
        <dbReference type="ARBA" id="ARBA00022989"/>
    </source>
</evidence>
<evidence type="ECO:0008006" key="6">
    <source>
        <dbReference type="Google" id="ProtNLM"/>
    </source>
</evidence>
<dbReference type="Pfam" id="PF13704">
    <property type="entry name" value="Glyco_tranf_2_4"/>
    <property type="match status" value="1"/>
</dbReference>
<dbReference type="GO" id="GO:0016757">
    <property type="term" value="F:glycosyltransferase activity"/>
    <property type="evidence" value="ECO:0007669"/>
    <property type="project" value="TreeGrafter"/>
</dbReference>
<accession>A0A840X5D9</accession>
<dbReference type="RefSeq" id="WP_184011031.1">
    <property type="nucleotide sequence ID" value="NZ_JACIJS010000005.1"/>
</dbReference>
<dbReference type="GO" id="GO:0005737">
    <property type="term" value="C:cytoplasm"/>
    <property type="evidence" value="ECO:0007669"/>
    <property type="project" value="TreeGrafter"/>
</dbReference>
<evidence type="ECO:0000256" key="1">
    <source>
        <dbReference type="ARBA" id="ARBA00004167"/>
    </source>
</evidence>
<sequence>MTDRYLIVTCMKNEGPFLLEWLAFHRAIGFTDILVYTNDCDDGTDLMLDRLARLGQVIHRDNTKREGQRNSYQIRAFRAATKELIYTSSQWVALIDADEFINIHVGDKSVQALTAEAEARVGGRVDAISLPWRLFGNGGVEGYNPGFVIQKFTRAAPHYCPAPMQAWGMKSIHRPESFERLGPHRPRVPKNEDWGPIKWVNAAGEDIPESYRPHQWRFDRHTISYDMGQINHYGVRSTESFLMKQAKGRVHGGQAIDLSYWNKMNRNEEEDRSILALRRSMRQMLKFFSRDPVLMDLHEQAVAKHRADIEAAKQTDIGRELLVALSQEAPSND</sequence>
<dbReference type="GO" id="GO:0016020">
    <property type="term" value="C:membrane"/>
    <property type="evidence" value="ECO:0007669"/>
    <property type="project" value="UniProtKB-SubCell"/>
</dbReference>
<evidence type="ECO:0000256" key="2">
    <source>
        <dbReference type="ARBA" id="ARBA00022692"/>
    </source>
</evidence>
<name>A0A840X5D9_9RHOB</name>